<feature type="region of interest" description="Disordered" evidence="1">
    <location>
        <begin position="45"/>
        <end position="67"/>
    </location>
</feature>
<accession>A0A1F6X888</accession>
<protein>
    <submittedName>
        <fullName evidence="2">Uncharacterized protein</fullName>
    </submittedName>
</protein>
<feature type="compositionally biased region" description="Polar residues" evidence="1">
    <location>
        <begin position="58"/>
        <end position="67"/>
    </location>
</feature>
<evidence type="ECO:0000313" key="3">
    <source>
        <dbReference type="Proteomes" id="UP000176814"/>
    </source>
</evidence>
<comment type="caution">
    <text evidence="2">The sequence shown here is derived from an EMBL/GenBank/DDBJ whole genome shotgun (WGS) entry which is preliminary data.</text>
</comment>
<dbReference type="Proteomes" id="UP000176814">
    <property type="component" value="Unassembled WGS sequence"/>
</dbReference>
<name>A0A1F6X888_9BACT</name>
<sequence length="67" mass="7341">MTTDINTTKKMLAGLKLADKELEEIRDVCDILAEVTVDGWFEKRQKGGVNLPPEMGEGQSSDMAGKT</sequence>
<evidence type="ECO:0000256" key="1">
    <source>
        <dbReference type="SAM" id="MobiDB-lite"/>
    </source>
</evidence>
<reference evidence="2 3" key="1">
    <citation type="journal article" date="2016" name="Nat. Commun.">
        <title>Thousands of microbial genomes shed light on interconnected biogeochemical processes in an aquifer system.</title>
        <authorList>
            <person name="Anantharaman K."/>
            <person name="Brown C.T."/>
            <person name="Hug L.A."/>
            <person name="Sharon I."/>
            <person name="Castelle C.J."/>
            <person name="Probst A.J."/>
            <person name="Thomas B.C."/>
            <person name="Singh A."/>
            <person name="Wilkins M.J."/>
            <person name="Karaoz U."/>
            <person name="Brodie E.L."/>
            <person name="Williams K.H."/>
            <person name="Hubbard S.S."/>
            <person name="Banfield J.F."/>
        </authorList>
    </citation>
    <scope>NUCLEOTIDE SEQUENCE [LARGE SCALE GENOMIC DNA]</scope>
</reference>
<gene>
    <name evidence="2" type="ORF">A2911_00215</name>
</gene>
<evidence type="ECO:0000313" key="2">
    <source>
        <dbReference type="EMBL" id="OGI90404.1"/>
    </source>
</evidence>
<organism evidence="2 3">
    <name type="scientific">Candidatus Nomurabacteria bacterium RIFCSPLOWO2_01_FULL_40_15</name>
    <dbReference type="NCBI Taxonomy" id="1801772"/>
    <lineage>
        <taxon>Bacteria</taxon>
        <taxon>Candidatus Nomuraibacteriota</taxon>
    </lineage>
</organism>
<proteinExistence type="predicted"/>
<dbReference type="AlphaFoldDB" id="A0A1F6X888"/>
<dbReference type="EMBL" id="MFUW01000013">
    <property type="protein sequence ID" value="OGI90404.1"/>
    <property type="molecule type" value="Genomic_DNA"/>
</dbReference>